<comment type="similarity">
    <text evidence="6">Belongs to the SMP-30/CGR1 family.</text>
</comment>
<feature type="binding site" evidence="15">
    <location>
        <position position="155"/>
    </location>
    <ligand>
        <name>a divalent metal cation</name>
        <dbReference type="ChEBI" id="CHEBI:60240"/>
    </ligand>
</feature>
<dbReference type="SUPFAM" id="SSF63829">
    <property type="entry name" value="Calcium-dependent phosphotriesterase"/>
    <property type="match status" value="1"/>
</dbReference>
<dbReference type="Proteomes" id="UP001460270">
    <property type="component" value="Unassembled WGS sequence"/>
</dbReference>
<evidence type="ECO:0000256" key="8">
    <source>
        <dbReference type="ARBA" id="ARBA00016808"/>
    </source>
</evidence>
<evidence type="ECO:0000256" key="1">
    <source>
        <dbReference type="ARBA" id="ARBA00001589"/>
    </source>
</evidence>
<dbReference type="FunFam" id="2.120.10.30:FF:000027">
    <property type="entry name" value="Regucalcin homologue"/>
    <property type="match status" value="1"/>
</dbReference>
<comment type="cofactor">
    <cofactor evidence="2">
        <name>Ca(2+)</name>
        <dbReference type="ChEBI" id="CHEBI:29108"/>
    </cofactor>
</comment>
<dbReference type="PRINTS" id="PR01791">
    <property type="entry name" value="REGUCALCIN"/>
</dbReference>
<evidence type="ECO:0000256" key="10">
    <source>
        <dbReference type="ARBA" id="ARBA00022723"/>
    </source>
</evidence>
<evidence type="ECO:0000256" key="7">
    <source>
        <dbReference type="ARBA" id="ARBA00013227"/>
    </source>
</evidence>
<feature type="binding site" evidence="15">
    <location>
        <position position="122"/>
    </location>
    <ligand>
        <name>substrate</name>
    </ligand>
</feature>
<keyword evidence="11" id="KW-0378">Hydrolase</keyword>
<evidence type="ECO:0000256" key="6">
    <source>
        <dbReference type="ARBA" id="ARBA00008853"/>
    </source>
</evidence>
<reference evidence="18" key="1">
    <citation type="submission" date="2024-04" db="EMBL/GenBank/DDBJ databases">
        <title>Salinicola lusitanus LLJ914,a marine bacterium isolated from the Okinawa Trough.</title>
        <authorList>
            <person name="Li J."/>
        </authorList>
    </citation>
    <scope>NUCLEOTIDE SEQUENCE [LARGE SCALE GENOMIC DNA]</scope>
</reference>
<keyword evidence="9" id="KW-0963">Cytoplasm</keyword>
<gene>
    <name evidence="17" type="ORF">WMY93_031606</name>
</gene>
<feature type="binding site" evidence="15">
    <location>
        <position position="102"/>
    </location>
    <ligand>
        <name>substrate</name>
    </ligand>
</feature>
<comment type="cofactor">
    <cofactor evidence="3">
        <name>Mn(2+)</name>
        <dbReference type="ChEBI" id="CHEBI:29035"/>
    </cofactor>
</comment>
<evidence type="ECO:0000256" key="15">
    <source>
        <dbReference type="PIRSR" id="PIRSR605511-2"/>
    </source>
</evidence>
<evidence type="ECO:0000256" key="13">
    <source>
        <dbReference type="ARBA" id="ARBA00032464"/>
    </source>
</evidence>
<evidence type="ECO:0000256" key="11">
    <source>
        <dbReference type="ARBA" id="ARBA00022801"/>
    </source>
</evidence>
<dbReference type="GO" id="GO:0005509">
    <property type="term" value="F:calcium ion binding"/>
    <property type="evidence" value="ECO:0007669"/>
    <property type="project" value="InterPro"/>
</dbReference>
<dbReference type="InterPro" id="IPR013658">
    <property type="entry name" value="SGL"/>
</dbReference>
<keyword evidence="18" id="KW-1185">Reference proteome</keyword>
<dbReference type="GO" id="GO:0019853">
    <property type="term" value="P:L-ascorbic acid biosynthetic process"/>
    <property type="evidence" value="ECO:0007669"/>
    <property type="project" value="TreeGrafter"/>
</dbReference>
<name>A0AAW0MD48_9GOBI</name>
<proteinExistence type="inferred from homology"/>
<dbReference type="PRINTS" id="PR01790">
    <property type="entry name" value="SMP30FAMILY"/>
</dbReference>
<keyword evidence="15" id="KW-0862">Zinc</keyword>
<evidence type="ECO:0000256" key="9">
    <source>
        <dbReference type="ARBA" id="ARBA00022490"/>
    </source>
</evidence>
<dbReference type="PANTHER" id="PTHR10907">
    <property type="entry name" value="REGUCALCIN"/>
    <property type="match status" value="1"/>
</dbReference>
<dbReference type="GO" id="GO:0030234">
    <property type="term" value="F:enzyme regulator activity"/>
    <property type="evidence" value="ECO:0007669"/>
    <property type="project" value="InterPro"/>
</dbReference>
<sequence length="305" mass="32651">MSSVKVEPVVNLRSVIGEGPVWEESEQTLLFVDIIGKKIHRWNSTTNQIASLSTDGPVGFAVPARGGGYVAGVGRSFSAVDWSSKTVTSLVTVDNDKPKKTRLNDGKVDPTGRLFAGTMGLEQSSGDIEPKQGSLFSLDSDLTLVKHFDQVDISNGLDWSSDGKLFFYIDSLKKSLDVFDYDITTGRAASRRVVYELQEDEGLPDGLTLDAEGNVWVACFNGGRVLRIDPHTGVRVQTVSLSASKTTSCCFGGPQYSDLYVTSGCLGLSQAELSAEPLAGATFRVSGLGVKGRPPVEFSGNVLKT</sequence>
<comment type="cofactor">
    <cofactor evidence="4">
        <name>Mg(2+)</name>
        <dbReference type="ChEBI" id="CHEBI:18420"/>
    </cofactor>
</comment>
<dbReference type="Gene3D" id="2.120.10.30">
    <property type="entry name" value="TolB, C-terminal domain"/>
    <property type="match status" value="1"/>
</dbReference>
<evidence type="ECO:0000256" key="4">
    <source>
        <dbReference type="ARBA" id="ARBA00001946"/>
    </source>
</evidence>
<evidence type="ECO:0000313" key="17">
    <source>
        <dbReference type="EMBL" id="KAK7877687.1"/>
    </source>
</evidence>
<feature type="binding site" evidence="15">
    <location>
        <position position="205"/>
    </location>
    <ligand>
        <name>a divalent metal cation</name>
        <dbReference type="ChEBI" id="CHEBI:60240"/>
    </ligand>
</feature>
<dbReference type="AlphaFoldDB" id="A0AAW0MD48"/>
<dbReference type="EMBL" id="JBBPFD010000677">
    <property type="protein sequence ID" value="KAK7877687.1"/>
    <property type="molecule type" value="Genomic_DNA"/>
</dbReference>
<feature type="binding site" evidence="15">
    <location>
        <position position="104"/>
    </location>
    <ligand>
        <name>substrate</name>
    </ligand>
</feature>
<evidence type="ECO:0000256" key="14">
    <source>
        <dbReference type="PIRSR" id="PIRSR605511-1"/>
    </source>
</evidence>
<comment type="catalytic activity">
    <reaction evidence="1">
        <text>D-glucono-1,5-lactone + H2O = D-gluconate + H(+)</text>
        <dbReference type="Rhea" id="RHEA:10440"/>
        <dbReference type="ChEBI" id="CHEBI:15377"/>
        <dbReference type="ChEBI" id="CHEBI:15378"/>
        <dbReference type="ChEBI" id="CHEBI:16217"/>
        <dbReference type="ChEBI" id="CHEBI:18391"/>
        <dbReference type="EC" id="3.1.1.17"/>
    </reaction>
</comment>
<dbReference type="EC" id="3.1.1.17" evidence="7"/>
<accession>A0AAW0MD48</accession>
<keyword evidence="10 15" id="KW-0479">Metal-binding</keyword>
<evidence type="ECO:0000313" key="18">
    <source>
        <dbReference type="Proteomes" id="UP001460270"/>
    </source>
</evidence>
<comment type="cofactor">
    <cofactor evidence="15">
        <name>Zn(2+)</name>
        <dbReference type="ChEBI" id="CHEBI:29105"/>
    </cofactor>
    <text evidence="15">Binds 1 divalent metal cation per subunit.</text>
</comment>
<dbReference type="InterPro" id="IPR005511">
    <property type="entry name" value="SMP-30"/>
</dbReference>
<organism evidence="17 18">
    <name type="scientific">Mugilogobius chulae</name>
    <name type="common">yellowstripe goby</name>
    <dbReference type="NCBI Taxonomy" id="88201"/>
    <lineage>
        <taxon>Eukaryota</taxon>
        <taxon>Metazoa</taxon>
        <taxon>Chordata</taxon>
        <taxon>Craniata</taxon>
        <taxon>Vertebrata</taxon>
        <taxon>Euteleostomi</taxon>
        <taxon>Actinopterygii</taxon>
        <taxon>Neopterygii</taxon>
        <taxon>Teleostei</taxon>
        <taxon>Neoteleostei</taxon>
        <taxon>Acanthomorphata</taxon>
        <taxon>Gobiaria</taxon>
        <taxon>Gobiiformes</taxon>
        <taxon>Gobioidei</taxon>
        <taxon>Gobiidae</taxon>
        <taxon>Gobionellinae</taxon>
        <taxon>Mugilogobius</taxon>
    </lineage>
</organism>
<evidence type="ECO:0000259" key="16">
    <source>
        <dbReference type="Pfam" id="PF08450"/>
    </source>
</evidence>
<protein>
    <recommendedName>
        <fullName evidence="8">Regucalcin</fullName>
        <ecNumber evidence="7">3.1.1.17</ecNumber>
    </recommendedName>
    <alternativeName>
        <fullName evidence="13">Gluconolactonase</fullName>
    </alternativeName>
</protein>
<evidence type="ECO:0000256" key="12">
    <source>
        <dbReference type="ARBA" id="ARBA00022837"/>
    </source>
</evidence>
<dbReference type="InterPro" id="IPR008367">
    <property type="entry name" value="Regucalcin"/>
</dbReference>
<feature type="binding site" evidence="15">
    <location>
        <position position="18"/>
    </location>
    <ligand>
        <name>a divalent metal cation</name>
        <dbReference type="ChEBI" id="CHEBI:60240"/>
    </ligand>
</feature>
<evidence type="ECO:0000256" key="2">
    <source>
        <dbReference type="ARBA" id="ARBA00001913"/>
    </source>
</evidence>
<dbReference type="GO" id="GO:0005737">
    <property type="term" value="C:cytoplasm"/>
    <property type="evidence" value="ECO:0007669"/>
    <property type="project" value="UniProtKB-SubCell"/>
</dbReference>
<dbReference type="PANTHER" id="PTHR10907:SF47">
    <property type="entry name" value="REGUCALCIN"/>
    <property type="match status" value="1"/>
</dbReference>
<comment type="subcellular location">
    <subcellularLocation>
        <location evidence="5">Cytoplasm</location>
    </subcellularLocation>
</comment>
<dbReference type="GO" id="GO:0004341">
    <property type="term" value="F:gluconolactonase activity"/>
    <property type="evidence" value="ECO:0007669"/>
    <property type="project" value="UniProtKB-EC"/>
</dbReference>
<evidence type="ECO:0000256" key="3">
    <source>
        <dbReference type="ARBA" id="ARBA00001936"/>
    </source>
</evidence>
<feature type="active site" description="Proton donor/acceptor" evidence="14">
    <location>
        <position position="205"/>
    </location>
</feature>
<dbReference type="Pfam" id="PF08450">
    <property type="entry name" value="SGL"/>
    <property type="match status" value="1"/>
</dbReference>
<keyword evidence="12" id="KW-0106">Calcium</keyword>
<comment type="caution">
    <text evidence="17">The sequence shown here is derived from an EMBL/GenBank/DDBJ whole genome shotgun (WGS) entry which is preliminary data.</text>
</comment>
<evidence type="ECO:0000256" key="5">
    <source>
        <dbReference type="ARBA" id="ARBA00004496"/>
    </source>
</evidence>
<dbReference type="InterPro" id="IPR011042">
    <property type="entry name" value="6-blade_b-propeller_TolB-like"/>
</dbReference>
<feature type="domain" description="SMP-30/Gluconolactonase/LRE-like region" evidence="16">
    <location>
        <begin position="16"/>
        <end position="263"/>
    </location>
</feature>